<reference evidence="1" key="1">
    <citation type="submission" date="2021-07" db="EMBL/GenBank/DDBJ databases">
        <authorList>
            <person name="Durling M."/>
        </authorList>
    </citation>
    <scope>NUCLEOTIDE SEQUENCE</scope>
</reference>
<evidence type="ECO:0000313" key="1">
    <source>
        <dbReference type="EMBL" id="CAG8955536.1"/>
    </source>
</evidence>
<comment type="caution">
    <text evidence="1">The sequence shown here is derived from an EMBL/GenBank/DDBJ whole genome shotgun (WGS) entry which is preliminary data.</text>
</comment>
<accession>A0A9N9PQ95</accession>
<name>A0A9N9PQ95_9HELO</name>
<protein>
    <submittedName>
        <fullName evidence="1">Uncharacterized protein</fullName>
    </submittedName>
</protein>
<keyword evidence="2" id="KW-1185">Reference proteome</keyword>
<proteinExistence type="predicted"/>
<dbReference type="Proteomes" id="UP000696280">
    <property type="component" value="Unassembled WGS sequence"/>
</dbReference>
<dbReference type="EMBL" id="CAJVRL010000064">
    <property type="protein sequence ID" value="CAG8955536.1"/>
    <property type="molecule type" value="Genomic_DNA"/>
</dbReference>
<gene>
    <name evidence="1" type="ORF">HYFRA_00009490</name>
</gene>
<sequence>MSAARTRDRTLTPARRAAVSGIYVNDPTLDGAGRKAAFAATFGEDYDGADAHKLLALNAHYLECDTRYIGEDDGDCPVLQARYNRWYEHPRDVDKRYIVYATLRNFWPKSQSLRVASAIYRAWVQSGRTGGMDGIVANELAAVTTAYEAERYHRTIMIHLRGYNQDGPLP</sequence>
<dbReference type="AlphaFoldDB" id="A0A9N9PQ95"/>
<evidence type="ECO:0000313" key="2">
    <source>
        <dbReference type="Proteomes" id="UP000696280"/>
    </source>
</evidence>
<organism evidence="1 2">
    <name type="scientific">Hymenoscyphus fraxineus</name>
    <dbReference type="NCBI Taxonomy" id="746836"/>
    <lineage>
        <taxon>Eukaryota</taxon>
        <taxon>Fungi</taxon>
        <taxon>Dikarya</taxon>
        <taxon>Ascomycota</taxon>
        <taxon>Pezizomycotina</taxon>
        <taxon>Leotiomycetes</taxon>
        <taxon>Helotiales</taxon>
        <taxon>Helotiaceae</taxon>
        <taxon>Hymenoscyphus</taxon>
    </lineage>
</organism>